<feature type="region of interest" description="Disordered" evidence="1">
    <location>
        <begin position="1"/>
        <end position="59"/>
    </location>
</feature>
<reference evidence="3" key="1">
    <citation type="submission" date="2018-03" db="EMBL/GenBank/DDBJ databases">
        <authorList>
            <person name="Keele B.F."/>
        </authorList>
    </citation>
    <scope>NUCLEOTIDE SEQUENCE [LARGE SCALE GENOMIC DNA]</scope>
</reference>
<dbReference type="Proteomes" id="UP000246591">
    <property type="component" value="Segment"/>
</dbReference>
<evidence type="ECO:0000256" key="1">
    <source>
        <dbReference type="SAM" id="MobiDB-lite"/>
    </source>
</evidence>
<evidence type="ECO:0000313" key="2">
    <source>
        <dbReference type="EMBL" id="AWN04249.1"/>
    </source>
</evidence>
<dbReference type="RefSeq" id="YP_009625619.1">
    <property type="nucleotide sequence ID" value="NC_042132.1"/>
</dbReference>
<name>A0A2U8UKL4_9CAUD</name>
<dbReference type="KEGG" id="vg:40102513"/>
<keyword evidence="3" id="KW-1185">Reference proteome</keyword>
<dbReference type="EMBL" id="MH153810">
    <property type="protein sequence ID" value="AWN04249.1"/>
    <property type="molecule type" value="Genomic_DNA"/>
</dbReference>
<evidence type="ECO:0000313" key="3">
    <source>
        <dbReference type="Proteomes" id="UP000246591"/>
    </source>
</evidence>
<sequence>MITMANSPFAKGGTATKTAAKTKAEKSTEPEQTFDTAAEDGEVKQGKPSGDPFSLPPAPSEIQISDLVGTLVLVRPTEVIEEMQTEIGKAENVVRADITAVDGELSGQLFEDVLVFQTALKRALLKVLDGPNPLLLGRIEMGQKKPGKNAPYLFGKPDEDDIAMAREALAG</sequence>
<dbReference type="GeneID" id="40102513"/>
<feature type="compositionally biased region" description="Low complexity" evidence="1">
    <location>
        <begin position="10"/>
        <end position="21"/>
    </location>
</feature>
<protein>
    <submittedName>
        <fullName evidence="2">Uncharacterized protein</fullName>
    </submittedName>
</protein>
<accession>A0A2U8UKL4</accession>
<proteinExistence type="predicted"/>
<gene>
    <name evidence="2" type="primary">48</name>
    <name evidence="2" type="ORF">PBI_SOUR_48</name>
</gene>
<organism evidence="2 3">
    <name type="scientific">Gordonia phage Sour</name>
    <dbReference type="NCBI Taxonomy" id="2182349"/>
    <lineage>
        <taxon>Viruses</taxon>
        <taxon>Duplodnaviria</taxon>
        <taxon>Heunggongvirae</taxon>
        <taxon>Uroviricota</taxon>
        <taxon>Caudoviricetes</taxon>
        <taxon>Sourvirus</taxon>
        <taxon>Sourvirus sour</taxon>
    </lineage>
</organism>